<evidence type="ECO:0000313" key="1">
    <source>
        <dbReference type="EMBL" id="GFS67250.1"/>
    </source>
</evidence>
<keyword evidence="3" id="KW-1185">Reference proteome</keyword>
<comment type="caution">
    <text evidence="2">The sequence shown here is derived from an EMBL/GenBank/DDBJ whole genome shotgun (WGS) entry which is preliminary data.</text>
</comment>
<dbReference type="Proteomes" id="UP000887013">
    <property type="component" value="Unassembled WGS sequence"/>
</dbReference>
<proteinExistence type="predicted"/>
<protein>
    <submittedName>
        <fullName evidence="2">Uncharacterized protein</fullName>
    </submittedName>
</protein>
<evidence type="ECO:0000313" key="3">
    <source>
        <dbReference type="Proteomes" id="UP000887013"/>
    </source>
</evidence>
<dbReference type="EMBL" id="BMAW01023518">
    <property type="protein sequence ID" value="GFT83145.1"/>
    <property type="molecule type" value="Genomic_DNA"/>
</dbReference>
<gene>
    <name evidence="2" type="ORF">NPIL_346851</name>
    <name evidence="1" type="ORF">NPIL_587251</name>
</gene>
<reference evidence="2" key="1">
    <citation type="submission" date="2020-08" db="EMBL/GenBank/DDBJ databases">
        <title>Multicomponent nature underlies the extraordinary mechanical properties of spider dragline silk.</title>
        <authorList>
            <person name="Kono N."/>
            <person name="Nakamura H."/>
            <person name="Mori M."/>
            <person name="Yoshida Y."/>
            <person name="Ohtoshi R."/>
            <person name="Malay A.D."/>
            <person name="Moran D.A.P."/>
            <person name="Tomita M."/>
            <person name="Numata K."/>
            <person name="Arakawa K."/>
        </authorList>
    </citation>
    <scope>NUCLEOTIDE SEQUENCE</scope>
</reference>
<evidence type="ECO:0000313" key="2">
    <source>
        <dbReference type="EMBL" id="GFT83145.1"/>
    </source>
</evidence>
<dbReference type="EMBL" id="BMAW01094779">
    <property type="protein sequence ID" value="GFS67250.1"/>
    <property type="molecule type" value="Genomic_DNA"/>
</dbReference>
<accession>A0A8X6PTY3</accession>
<dbReference type="OrthoDB" id="6454482at2759"/>
<dbReference type="AlphaFoldDB" id="A0A8X6PTY3"/>
<organism evidence="2 3">
    <name type="scientific">Nephila pilipes</name>
    <name type="common">Giant wood spider</name>
    <name type="synonym">Nephila maculata</name>
    <dbReference type="NCBI Taxonomy" id="299642"/>
    <lineage>
        <taxon>Eukaryota</taxon>
        <taxon>Metazoa</taxon>
        <taxon>Ecdysozoa</taxon>
        <taxon>Arthropoda</taxon>
        <taxon>Chelicerata</taxon>
        <taxon>Arachnida</taxon>
        <taxon>Araneae</taxon>
        <taxon>Araneomorphae</taxon>
        <taxon>Entelegynae</taxon>
        <taxon>Araneoidea</taxon>
        <taxon>Nephilidae</taxon>
        <taxon>Nephila</taxon>
    </lineage>
</organism>
<name>A0A8X6PTY3_NEPPI</name>
<sequence length="76" mass="8723">MLTSTLIICSSSEAIYLLYQENLPNIHVAKVHYLSVGFRLFTFTPTVFEYVSGIGQFEPRSLTVFSQMKKEAILFR</sequence>